<evidence type="ECO:0000256" key="1">
    <source>
        <dbReference type="SAM" id="Coils"/>
    </source>
</evidence>
<accession>A0A5J5GGZ2</accession>
<keyword evidence="1" id="KW-0175">Coiled coil</keyword>
<proteinExistence type="predicted"/>
<dbReference type="EMBL" id="VYKK01000004">
    <property type="protein sequence ID" value="KAA9007280.1"/>
    <property type="molecule type" value="Genomic_DNA"/>
</dbReference>
<dbReference type="Proteomes" id="UP000367750">
    <property type="component" value="Unassembled WGS sequence"/>
</dbReference>
<evidence type="ECO:0000313" key="2">
    <source>
        <dbReference type="EMBL" id="KAA9007280.1"/>
    </source>
</evidence>
<dbReference type="OrthoDB" id="2974578at2"/>
<reference evidence="2 3" key="1">
    <citation type="submission" date="2019-09" db="EMBL/GenBank/DDBJ databases">
        <title>Bacillus ochoae sp. nov., Paenibacillus whitsoniae sp. nov., Paenibacillus spiritus sp. nov. Isolated from the Mars Exploration Rover during spacecraft assembly.</title>
        <authorList>
            <person name="Seuylemezian A."/>
            <person name="Vaishampayan P."/>
        </authorList>
    </citation>
    <scope>NUCLEOTIDE SEQUENCE [LARGE SCALE GENOMIC DNA]</scope>
    <source>
        <strain evidence="2 3">MER_111</strain>
    </source>
</reference>
<dbReference type="AlphaFoldDB" id="A0A5J5GGZ2"/>
<feature type="coiled-coil region" evidence="1">
    <location>
        <begin position="72"/>
        <end position="127"/>
    </location>
</feature>
<organism evidence="2 3">
    <name type="scientific">Paenibacillus spiritus</name>
    <dbReference type="NCBI Taxonomy" id="2496557"/>
    <lineage>
        <taxon>Bacteria</taxon>
        <taxon>Bacillati</taxon>
        <taxon>Bacillota</taxon>
        <taxon>Bacilli</taxon>
        <taxon>Bacillales</taxon>
        <taxon>Paenibacillaceae</taxon>
        <taxon>Paenibacillus</taxon>
    </lineage>
</organism>
<evidence type="ECO:0008006" key="4">
    <source>
        <dbReference type="Google" id="ProtNLM"/>
    </source>
</evidence>
<dbReference type="RefSeq" id="WP_150456570.1">
    <property type="nucleotide sequence ID" value="NZ_VYKK01000004.1"/>
</dbReference>
<feature type="coiled-coil region" evidence="1">
    <location>
        <begin position="155"/>
        <end position="182"/>
    </location>
</feature>
<comment type="caution">
    <text evidence="2">The sequence shown here is derived from an EMBL/GenBank/DDBJ whole genome shotgun (WGS) entry which is preliminary data.</text>
</comment>
<gene>
    <name evidence="2" type="ORF">F4V43_01990</name>
</gene>
<name>A0A5J5GGZ2_9BACL</name>
<protein>
    <recommendedName>
        <fullName evidence="4">DUF2325 domain-containing protein</fullName>
    </recommendedName>
</protein>
<keyword evidence="3" id="KW-1185">Reference proteome</keyword>
<dbReference type="Gene3D" id="1.10.287.1490">
    <property type="match status" value="1"/>
</dbReference>
<sequence>MKYNDNDFIKRYEQKTENLKHKKELLSNAKPNMNEVIDHRKFVENEDKKSIRKMQRKVNALHSENCKKDKEIKRLNDSIKSLKEELFLERNRVQEVNKIYEDFTLRVNSLEKEIQQQNDLIRKLQSEPIRVNNESRDSEYLAQIKSLSDQINSLKDVHREKILNLIENIDNLRKKISKKSIEIRELTVINHKLVKLNGDLERQNEFRANRKKGLVFFLVSDIRKMTIKFLKKLNRKTTIKKSVILNNNFESKVVELYGYIDKEEDIVLFTDLHGNKYSIINEDKDYELLTPAKATLEEGSRKVKIVSIYQSNKHANTSNNSEKKNYNKKKSNHTYVGDFSVLLVGGRIAYVRALSECGLNVSVYDSFKESHNILIGESKRAEIIIVFSDNCKHSIWHHIKREDPRVQEMYTTNIDAIIARIRYTAISLGLISFNFNG</sequence>
<evidence type="ECO:0000313" key="3">
    <source>
        <dbReference type="Proteomes" id="UP000367750"/>
    </source>
</evidence>